<keyword evidence="1" id="KW-0472">Membrane</keyword>
<feature type="transmembrane region" description="Helical" evidence="1">
    <location>
        <begin position="12"/>
        <end position="29"/>
    </location>
</feature>
<name>A0A921GFS6_9ACTN</name>
<evidence type="ECO:0000256" key="1">
    <source>
        <dbReference type="SAM" id="Phobius"/>
    </source>
</evidence>
<protein>
    <submittedName>
        <fullName evidence="3">VanZ family protein</fullName>
    </submittedName>
</protein>
<comment type="caution">
    <text evidence="3">The sequence shown here is derived from an EMBL/GenBank/DDBJ whole genome shotgun (WGS) entry which is preliminary data.</text>
</comment>
<sequence length="157" mass="16413">MTRVHGDSARRPALPWAVALALWIAFIWGHSLVQGPQSSAESGAVVGLLRPLFEAVGVADTDVMSLVVRKCAHFSEYAVLGAISRGLLVARRAESGRPALPAGLLVALVPAIDESIQLFVPGRSGSPVDVCIDLAGVVAGAALSWALSRQLARSRAR</sequence>
<dbReference type="NCBIfam" id="NF037970">
    <property type="entry name" value="vanZ_1"/>
    <property type="match status" value="1"/>
</dbReference>
<keyword evidence="1" id="KW-1133">Transmembrane helix</keyword>
<evidence type="ECO:0000313" key="4">
    <source>
        <dbReference type="Proteomes" id="UP000697330"/>
    </source>
</evidence>
<gene>
    <name evidence="3" type="ORF">K8U72_05365</name>
</gene>
<proteinExistence type="predicted"/>
<dbReference type="Pfam" id="PF04892">
    <property type="entry name" value="VanZ"/>
    <property type="match status" value="1"/>
</dbReference>
<feature type="domain" description="VanZ-like" evidence="2">
    <location>
        <begin position="17"/>
        <end position="146"/>
    </location>
</feature>
<reference evidence="3" key="1">
    <citation type="journal article" date="2021" name="PeerJ">
        <title>Extensive microbial diversity within the chicken gut microbiome revealed by metagenomics and culture.</title>
        <authorList>
            <person name="Gilroy R."/>
            <person name="Ravi A."/>
            <person name="Getino M."/>
            <person name="Pursley I."/>
            <person name="Horton D.L."/>
            <person name="Alikhan N.F."/>
            <person name="Baker D."/>
            <person name="Gharbi K."/>
            <person name="Hall N."/>
            <person name="Watson M."/>
            <person name="Adriaenssens E.M."/>
            <person name="Foster-Nyarko E."/>
            <person name="Jarju S."/>
            <person name="Secka A."/>
            <person name="Antonio M."/>
            <person name="Oren A."/>
            <person name="Chaudhuri R.R."/>
            <person name="La Ragione R."/>
            <person name="Hildebrand F."/>
            <person name="Pallen M.J."/>
        </authorList>
    </citation>
    <scope>NUCLEOTIDE SEQUENCE</scope>
    <source>
        <strain evidence="3">CHK124-7917</strain>
    </source>
</reference>
<evidence type="ECO:0000259" key="2">
    <source>
        <dbReference type="Pfam" id="PF04892"/>
    </source>
</evidence>
<dbReference type="Proteomes" id="UP000697330">
    <property type="component" value="Unassembled WGS sequence"/>
</dbReference>
<accession>A0A921GFS6</accession>
<evidence type="ECO:0000313" key="3">
    <source>
        <dbReference type="EMBL" id="HJF45196.1"/>
    </source>
</evidence>
<dbReference type="EMBL" id="DYWQ01000081">
    <property type="protein sequence ID" value="HJF45196.1"/>
    <property type="molecule type" value="Genomic_DNA"/>
</dbReference>
<reference evidence="3" key="2">
    <citation type="submission" date="2021-09" db="EMBL/GenBank/DDBJ databases">
        <authorList>
            <person name="Gilroy R."/>
        </authorList>
    </citation>
    <scope>NUCLEOTIDE SEQUENCE</scope>
    <source>
        <strain evidence="3">CHK124-7917</strain>
    </source>
</reference>
<keyword evidence="1" id="KW-0812">Transmembrane</keyword>
<organism evidence="3 4">
    <name type="scientific">Thermophilibacter provencensis</name>
    <dbReference type="NCBI Taxonomy" id="1852386"/>
    <lineage>
        <taxon>Bacteria</taxon>
        <taxon>Bacillati</taxon>
        <taxon>Actinomycetota</taxon>
        <taxon>Coriobacteriia</taxon>
        <taxon>Coriobacteriales</taxon>
        <taxon>Atopobiaceae</taxon>
        <taxon>Thermophilibacter</taxon>
    </lineage>
</organism>
<dbReference type="AlphaFoldDB" id="A0A921GFS6"/>
<dbReference type="OrthoDB" id="291892at2"/>
<dbReference type="InterPro" id="IPR006976">
    <property type="entry name" value="VanZ-like"/>
</dbReference>
<dbReference type="RefSeq" id="WP_075280369.1">
    <property type="nucleotide sequence ID" value="NZ_CALUGK010000015.1"/>
</dbReference>
<feature type="transmembrane region" description="Helical" evidence="1">
    <location>
        <begin position="127"/>
        <end position="147"/>
    </location>
</feature>